<evidence type="ECO:0000256" key="1">
    <source>
        <dbReference type="ARBA" id="ARBA00003231"/>
    </source>
</evidence>
<keyword evidence="6" id="KW-0963">Cytoplasm</keyword>
<evidence type="ECO:0000256" key="5">
    <source>
        <dbReference type="ARBA" id="ARBA00021491"/>
    </source>
</evidence>
<dbReference type="InterPro" id="IPR015940">
    <property type="entry name" value="UBA"/>
</dbReference>
<dbReference type="CDD" id="cd05479">
    <property type="entry name" value="RP_DDI"/>
    <property type="match status" value="1"/>
</dbReference>
<dbReference type="InterPro" id="IPR019103">
    <property type="entry name" value="Peptidase_aspartic_DDI1-type"/>
</dbReference>
<dbReference type="InterPro" id="IPR009060">
    <property type="entry name" value="UBA-like_sf"/>
</dbReference>
<dbReference type="CDD" id="cd01796">
    <property type="entry name" value="Ubl_Ddi1_like"/>
    <property type="match status" value="1"/>
</dbReference>
<dbReference type="Gene3D" id="1.10.8.10">
    <property type="entry name" value="DNA helicase RuvA subunit, C-terminal domain"/>
    <property type="match status" value="1"/>
</dbReference>
<name>A0A2S4PPE8_9PEZI</name>
<evidence type="ECO:0000256" key="9">
    <source>
        <dbReference type="ARBA" id="ARBA00022801"/>
    </source>
</evidence>
<dbReference type="Gene3D" id="2.40.70.10">
    <property type="entry name" value="Acid Proteases"/>
    <property type="match status" value="1"/>
</dbReference>
<dbReference type="SMART" id="SM00213">
    <property type="entry name" value="UBQ"/>
    <property type="match status" value="1"/>
</dbReference>
<evidence type="ECO:0000256" key="10">
    <source>
        <dbReference type="SAM" id="MobiDB-lite"/>
    </source>
</evidence>
<evidence type="ECO:0000256" key="7">
    <source>
        <dbReference type="ARBA" id="ARBA00022670"/>
    </source>
</evidence>
<dbReference type="InterPro" id="IPR000626">
    <property type="entry name" value="Ubiquitin-like_dom"/>
</dbReference>
<organism evidence="13 14">
    <name type="scientific">Erysiphe pulchra</name>
    <dbReference type="NCBI Taxonomy" id="225359"/>
    <lineage>
        <taxon>Eukaryota</taxon>
        <taxon>Fungi</taxon>
        <taxon>Dikarya</taxon>
        <taxon>Ascomycota</taxon>
        <taxon>Pezizomycotina</taxon>
        <taxon>Leotiomycetes</taxon>
        <taxon>Erysiphales</taxon>
        <taxon>Erysiphaceae</taxon>
        <taxon>Erysiphe</taxon>
    </lineage>
</organism>
<dbReference type="EMBL" id="PEDP01001286">
    <property type="protein sequence ID" value="POS83897.1"/>
    <property type="molecule type" value="Genomic_DNA"/>
</dbReference>
<proteinExistence type="inferred from homology"/>
<dbReference type="STRING" id="225359.A0A2S4PPE8"/>
<dbReference type="PROSITE" id="PS50030">
    <property type="entry name" value="UBA"/>
    <property type="match status" value="1"/>
</dbReference>
<dbReference type="SUPFAM" id="SSF50630">
    <property type="entry name" value="Acid proteases"/>
    <property type="match status" value="1"/>
</dbReference>
<keyword evidence="7" id="KW-0645">Protease</keyword>
<evidence type="ECO:0000256" key="2">
    <source>
        <dbReference type="ARBA" id="ARBA00004496"/>
    </source>
</evidence>
<comment type="function">
    <text evidence="1">Probable aspartic protease. May be involved in the regulation of exocytosis. Acts as a linker between the 19S proteasome and polyubiquitinated proteins via UBA domain interactions with ubiquitin for their subsequent degradation. Required for S-phase checkpoint control.</text>
</comment>
<dbReference type="SUPFAM" id="SSF46934">
    <property type="entry name" value="UBA-like"/>
    <property type="match status" value="1"/>
</dbReference>
<dbReference type="SMART" id="SM00165">
    <property type="entry name" value="UBA"/>
    <property type="match status" value="1"/>
</dbReference>
<sequence>MYALGGTNIDSDLISLEISPSTTVGTLKSSVHGEAKIPEALQNLYHNGQLLNNESKTMQELHIGDGELLAIHVRDMTSGQEESRRAQHSLHHQSSSSRRQDFPDPETIRLHLLGNPAARAQALEHSPELANVLDNPERFLSMMRQINAQERLKQNRRQEQIDKLNADPFDQEAQAKIEEIIREERVQENLQNALEYNPEVFGHVHMLYINVEVNGFKVKAFVDSGAQATIMSPSCAENCGIMRLVDKRFAGVARGVGTAAIIGKVHSAQIKIGSLHLACSFTVMEGKDVDLLLGLDMLKHTFLGEADIPKNLEVIQPQESKISGSEGKMIGSNSGVVSGPTAAAQSVTSVPSEVPGADLASSQGVEQLMALGFSRNQSLRALEASGGNVEIAAGLLFHG</sequence>
<dbReference type="Pfam" id="PF09668">
    <property type="entry name" value="Asp_protease"/>
    <property type="match status" value="1"/>
</dbReference>
<dbReference type="Proteomes" id="UP000237438">
    <property type="component" value="Unassembled WGS sequence"/>
</dbReference>
<feature type="domain" description="UBA" evidence="11">
    <location>
        <begin position="359"/>
        <end position="399"/>
    </location>
</feature>
<comment type="subcellular location">
    <subcellularLocation>
        <location evidence="2">Cytoplasm</location>
    </subcellularLocation>
</comment>
<dbReference type="PANTHER" id="PTHR15397">
    <property type="entry name" value="SODIUM-GLUCOSE COTRANSPORTER REGULATORY PROTEIN -RELATED"/>
    <property type="match status" value="1"/>
</dbReference>
<dbReference type="SUPFAM" id="SSF54236">
    <property type="entry name" value="Ubiquitin-like"/>
    <property type="match status" value="1"/>
</dbReference>
<dbReference type="Pfam" id="PF00240">
    <property type="entry name" value="ubiquitin"/>
    <property type="match status" value="1"/>
</dbReference>
<evidence type="ECO:0000313" key="13">
    <source>
        <dbReference type="EMBL" id="POS83897.1"/>
    </source>
</evidence>
<comment type="similarity">
    <text evidence="3">Belongs to the DDI1 family.</text>
</comment>
<dbReference type="Pfam" id="PF00627">
    <property type="entry name" value="UBA"/>
    <property type="match status" value="1"/>
</dbReference>
<dbReference type="GO" id="GO:0006508">
    <property type="term" value="P:proteolysis"/>
    <property type="evidence" value="ECO:0007669"/>
    <property type="project" value="UniProtKB-KW"/>
</dbReference>
<evidence type="ECO:0000256" key="4">
    <source>
        <dbReference type="ARBA" id="ARBA00011128"/>
    </source>
</evidence>
<dbReference type="GO" id="GO:0004190">
    <property type="term" value="F:aspartic-type endopeptidase activity"/>
    <property type="evidence" value="ECO:0007669"/>
    <property type="project" value="UniProtKB-KW"/>
</dbReference>
<dbReference type="AlphaFoldDB" id="A0A2S4PPE8"/>
<keyword evidence="14" id="KW-1185">Reference proteome</keyword>
<evidence type="ECO:0000259" key="12">
    <source>
        <dbReference type="PROSITE" id="PS50053"/>
    </source>
</evidence>
<protein>
    <recommendedName>
        <fullName evidence="5">DNA damage-inducible protein 1</fullName>
    </recommendedName>
</protein>
<feature type="region of interest" description="Disordered" evidence="10">
    <location>
        <begin position="77"/>
        <end position="103"/>
    </location>
</feature>
<evidence type="ECO:0000259" key="11">
    <source>
        <dbReference type="PROSITE" id="PS50030"/>
    </source>
</evidence>
<dbReference type="PROSITE" id="PS50053">
    <property type="entry name" value="UBIQUITIN_2"/>
    <property type="match status" value="1"/>
</dbReference>
<evidence type="ECO:0000256" key="8">
    <source>
        <dbReference type="ARBA" id="ARBA00022750"/>
    </source>
</evidence>
<dbReference type="InterPro" id="IPR021109">
    <property type="entry name" value="Peptidase_aspartic_dom_sf"/>
</dbReference>
<dbReference type="OrthoDB" id="1047367at2759"/>
<dbReference type="CDD" id="cd14309">
    <property type="entry name" value="UBA_scDdi1_like"/>
    <property type="match status" value="1"/>
</dbReference>
<comment type="subunit">
    <text evidence="4">Binds ubiquitin and polyubiquitinated proteins.</text>
</comment>
<comment type="caution">
    <text evidence="13">The sequence shown here is derived from an EMBL/GenBank/DDBJ whole genome shotgun (WGS) entry which is preliminary data.</text>
</comment>
<dbReference type="Gene3D" id="3.10.20.90">
    <property type="entry name" value="Phosphatidylinositol 3-kinase Catalytic Subunit, Chain A, domain 1"/>
    <property type="match status" value="1"/>
</dbReference>
<keyword evidence="9" id="KW-0378">Hydrolase</keyword>
<reference evidence="13 14" key="1">
    <citation type="submission" date="2017-10" db="EMBL/GenBank/DDBJ databases">
        <title>Development of genomic resources for the powdery mildew, Erysiphe pulchra.</title>
        <authorList>
            <person name="Wadl P.A."/>
            <person name="Mack B.M."/>
            <person name="Moore G."/>
            <person name="Beltz S.B."/>
        </authorList>
    </citation>
    <scope>NUCLEOTIDE SEQUENCE [LARGE SCALE GENOMIC DNA]</scope>
    <source>
        <strain evidence="13">Cflorida</strain>
    </source>
</reference>
<dbReference type="InterPro" id="IPR033882">
    <property type="entry name" value="DDI1_N"/>
</dbReference>
<evidence type="ECO:0000313" key="14">
    <source>
        <dbReference type="Proteomes" id="UP000237438"/>
    </source>
</evidence>
<dbReference type="GO" id="GO:0005737">
    <property type="term" value="C:cytoplasm"/>
    <property type="evidence" value="ECO:0007669"/>
    <property type="project" value="UniProtKB-SubCell"/>
</dbReference>
<dbReference type="InterPro" id="IPR029071">
    <property type="entry name" value="Ubiquitin-like_domsf"/>
</dbReference>
<keyword evidence="8" id="KW-0064">Aspartyl protease</keyword>
<gene>
    <name evidence="13" type="ORF">EPUL_003603</name>
</gene>
<feature type="domain" description="Ubiquitin-like" evidence="12">
    <location>
        <begin position="1"/>
        <end position="78"/>
    </location>
</feature>
<evidence type="ECO:0000256" key="3">
    <source>
        <dbReference type="ARBA" id="ARBA00009136"/>
    </source>
</evidence>
<evidence type="ECO:0000256" key="6">
    <source>
        <dbReference type="ARBA" id="ARBA00022490"/>
    </source>
</evidence>
<dbReference type="PANTHER" id="PTHR15397:SF3">
    <property type="entry name" value="DNA DAMAGE INDUCIBLE 1 HOMOLOG 2"/>
    <property type="match status" value="1"/>
</dbReference>
<accession>A0A2S4PPE8</accession>